<keyword evidence="1" id="KW-0732">Signal</keyword>
<comment type="caution">
    <text evidence="5">The sequence shown here is derived from an EMBL/GenBank/DDBJ whole genome shotgun (WGS) entry which is preliminary data.</text>
</comment>
<keyword evidence="3" id="KW-1133">Transmembrane helix</keyword>
<dbReference type="PANTHER" id="PTHR32099">
    <property type="entry name" value="CYSTEINE-RICH REPEAT SECRETORY PROTEIN"/>
    <property type="match status" value="1"/>
</dbReference>
<dbReference type="InterPro" id="IPR038408">
    <property type="entry name" value="GNK2_sf"/>
</dbReference>
<keyword evidence="3" id="KW-0472">Membrane</keyword>
<feature type="domain" description="Gnk2-homologous" evidence="4">
    <location>
        <begin position="82"/>
        <end position="189"/>
    </location>
</feature>
<dbReference type="Gene3D" id="3.30.430.20">
    <property type="entry name" value="Gnk2 domain, C-X8-C-X2-C motif"/>
    <property type="match status" value="1"/>
</dbReference>
<evidence type="ECO:0000256" key="1">
    <source>
        <dbReference type="ARBA" id="ARBA00022729"/>
    </source>
</evidence>
<name>A0A2U1P2D8_ARTAN</name>
<protein>
    <submittedName>
        <fullName evidence="5">Cysteine-rich RLK (RECEPTOR-like protein kinase) 26</fullName>
    </submittedName>
</protein>
<dbReference type="OrthoDB" id="1909574at2759"/>
<evidence type="ECO:0000313" key="5">
    <source>
        <dbReference type="EMBL" id="PWA79933.1"/>
    </source>
</evidence>
<gene>
    <name evidence="5" type="ORF">CTI12_AA202870</name>
</gene>
<feature type="transmembrane region" description="Helical" evidence="3">
    <location>
        <begin position="77"/>
        <end position="95"/>
    </location>
</feature>
<evidence type="ECO:0000259" key="4">
    <source>
        <dbReference type="PROSITE" id="PS51473"/>
    </source>
</evidence>
<dbReference type="GO" id="GO:0016301">
    <property type="term" value="F:kinase activity"/>
    <property type="evidence" value="ECO:0007669"/>
    <property type="project" value="UniProtKB-KW"/>
</dbReference>
<keyword evidence="6" id="KW-1185">Reference proteome</keyword>
<dbReference type="Proteomes" id="UP000245207">
    <property type="component" value="Unassembled WGS sequence"/>
</dbReference>
<feature type="transmembrane region" description="Helical" evidence="3">
    <location>
        <begin position="43"/>
        <end position="65"/>
    </location>
</feature>
<dbReference type="STRING" id="35608.A0A2U1P2D8"/>
<keyword evidence="3" id="KW-0812">Transmembrane</keyword>
<dbReference type="InterPro" id="IPR002902">
    <property type="entry name" value="GNK2"/>
</dbReference>
<dbReference type="EMBL" id="PKPP01001786">
    <property type="protein sequence ID" value="PWA79933.1"/>
    <property type="molecule type" value="Genomic_DNA"/>
</dbReference>
<dbReference type="PANTHER" id="PTHR32099:SF99">
    <property type="entry name" value="GNK2-LIKE DOMAIN-CONTAINING PROTEIN"/>
    <property type="match status" value="1"/>
</dbReference>
<evidence type="ECO:0000256" key="3">
    <source>
        <dbReference type="SAM" id="Phobius"/>
    </source>
</evidence>
<accession>A0A2U1P2D8</accession>
<dbReference type="Pfam" id="PF01657">
    <property type="entry name" value="Stress-antifung"/>
    <property type="match status" value="1"/>
</dbReference>
<keyword evidence="5" id="KW-0808">Transferase</keyword>
<keyword evidence="5" id="KW-0675">Receptor</keyword>
<dbReference type="PROSITE" id="PS51473">
    <property type="entry name" value="GNK2"/>
    <property type="match status" value="1"/>
</dbReference>
<organism evidence="5 6">
    <name type="scientific">Artemisia annua</name>
    <name type="common">Sweet wormwood</name>
    <dbReference type="NCBI Taxonomy" id="35608"/>
    <lineage>
        <taxon>Eukaryota</taxon>
        <taxon>Viridiplantae</taxon>
        <taxon>Streptophyta</taxon>
        <taxon>Embryophyta</taxon>
        <taxon>Tracheophyta</taxon>
        <taxon>Spermatophyta</taxon>
        <taxon>Magnoliopsida</taxon>
        <taxon>eudicotyledons</taxon>
        <taxon>Gunneridae</taxon>
        <taxon>Pentapetalae</taxon>
        <taxon>asterids</taxon>
        <taxon>campanulids</taxon>
        <taxon>Asterales</taxon>
        <taxon>Asteraceae</taxon>
        <taxon>Asteroideae</taxon>
        <taxon>Anthemideae</taxon>
        <taxon>Artemisiinae</taxon>
        <taxon>Artemisia</taxon>
    </lineage>
</organism>
<keyword evidence="5" id="KW-0418">Kinase</keyword>
<proteinExistence type="predicted"/>
<evidence type="ECO:0000313" key="6">
    <source>
        <dbReference type="Proteomes" id="UP000245207"/>
    </source>
</evidence>
<dbReference type="CDD" id="cd23509">
    <property type="entry name" value="Gnk2-like"/>
    <property type="match status" value="1"/>
</dbReference>
<sequence>MSGTIAKGLFQESAEWYAANICYGTFFGSGLLQSQESAECCKYMLWSIIWFWFAAILVQVGCNLVQHLNMFILTGKLPLAFLFIFLYFVNTITLAQPNFLAFDCFNYVGNYTRNSSYQSSLDTTLSRLLSMVGGKAVYTVALCRGDVNLDVCRSCLNDSIVRLRKICPIQKQAIGYYDFCTLNYYEALLGNTINYYVVLMNTQNASDVDRFNEALSPLLNNLTAEASAGGSLLDQVLQAFMPLSSVLRI</sequence>
<dbReference type="AlphaFoldDB" id="A0A2U1P2D8"/>
<evidence type="ECO:0000256" key="2">
    <source>
        <dbReference type="ARBA" id="ARBA00022737"/>
    </source>
</evidence>
<keyword evidence="2" id="KW-0677">Repeat</keyword>
<reference evidence="5 6" key="1">
    <citation type="journal article" date="2018" name="Mol. Plant">
        <title>The genome of Artemisia annua provides insight into the evolution of Asteraceae family and artemisinin biosynthesis.</title>
        <authorList>
            <person name="Shen Q."/>
            <person name="Zhang L."/>
            <person name="Liao Z."/>
            <person name="Wang S."/>
            <person name="Yan T."/>
            <person name="Shi P."/>
            <person name="Liu M."/>
            <person name="Fu X."/>
            <person name="Pan Q."/>
            <person name="Wang Y."/>
            <person name="Lv Z."/>
            <person name="Lu X."/>
            <person name="Zhang F."/>
            <person name="Jiang W."/>
            <person name="Ma Y."/>
            <person name="Chen M."/>
            <person name="Hao X."/>
            <person name="Li L."/>
            <person name="Tang Y."/>
            <person name="Lv G."/>
            <person name="Zhou Y."/>
            <person name="Sun X."/>
            <person name="Brodelius P.E."/>
            <person name="Rose J.K.C."/>
            <person name="Tang K."/>
        </authorList>
    </citation>
    <scope>NUCLEOTIDE SEQUENCE [LARGE SCALE GENOMIC DNA]</scope>
    <source>
        <strain evidence="6">cv. Huhao1</strain>
        <tissue evidence="5">Leaf</tissue>
    </source>
</reference>